<sequence>MATAVAAAAGPGPAAAGAAAAGAGAPGPPLPAQSGRRGGSGSIAAPGTPLLPLSPPPRPASTDAPAAIRFRATIDWKATFAAAVSPYDVLPPGHRAKGMTGLRELRLGALEVLLAEAPEAANAAVEVLRARMWDGVAAMDMEWKPDTARGESHPVALLQLSSAGLVVVVRTLACGLPDSFRTRFMEDSDVELVVAGWSSNDERKFEESFGLQTFWCEITDIQKVAKACGHSKTGVRALVQAVLEPSVGMPKSKKVSMSDWSAPSLQPEQLKYAILDAACTEHVFRCLEGRF</sequence>
<protein>
    <recommendedName>
        <fullName evidence="4">3'-5' exonuclease domain-containing protein</fullName>
    </recommendedName>
</protein>
<dbReference type="FunCoup" id="D8U0F8">
    <property type="interactions" value="43"/>
</dbReference>
<reference evidence="5 6" key="1">
    <citation type="journal article" date="2010" name="Science">
        <title>Genomic analysis of organismal complexity in the multicellular green alga Volvox carteri.</title>
        <authorList>
            <person name="Prochnik S.E."/>
            <person name="Umen J."/>
            <person name="Nedelcu A.M."/>
            <person name="Hallmann A."/>
            <person name="Miller S.M."/>
            <person name="Nishii I."/>
            <person name="Ferris P."/>
            <person name="Kuo A."/>
            <person name="Mitros T."/>
            <person name="Fritz-Laylin L.K."/>
            <person name="Hellsten U."/>
            <person name="Chapman J."/>
            <person name="Simakov O."/>
            <person name="Rensing S.A."/>
            <person name="Terry A."/>
            <person name="Pangilinan J."/>
            <person name="Kapitonov V."/>
            <person name="Jurka J."/>
            <person name="Salamov A."/>
            <person name="Shapiro H."/>
            <person name="Schmutz J."/>
            <person name="Grimwood J."/>
            <person name="Lindquist E."/>
            <person name="Lucas S."/>
            <person name="Grigoriev I.V."/>
            <person name="Schmitt R."/>
            <person name="Kirk D."/>
            <person name="Rokhsar D.S."/>
        </authorList>
    </citation>
    <scope>NUCLEOTIDE SEQUENCE [LARGE SCALE GENOMIC DNA]</scope>
    <source>
        <strain evidence="6">f. Nagariensis / Eve</strain>
    </source>
</reference>
<dbReference type="GO" id="GO:0005634">
    <property type="term" value="C:nucleus"/>
    <property type="evidence" value="ECO:0007669"/>
    <property type="project" value="TreeGrafter"/>
</dbReference>
<accession>D8U0F8</accession>
<feature type="compositionally biased region" description="Low complexity" evidence="3">
    <location>
        <begin position="42"/>
        <end position="51"/>
    </location>
</feature>
<organism evidence="6">
    <name type="scientific">Volvox carteri f. nagariensis</name>
    <dbReference type="NCBI Taxonomy" id="3068"/>
    <lineage>
        <taxon>Eukaryota</taxon>
        <taxon>Viridiplantae</taxon>
        <taxon>Chlorophyta</taxon>
        <taxon>core chlorophytes</taxon>
        <taxon>Chlorophyceae</taxon>
        <taxon>CS clade</taxon>
        <taxon>Chlamydomonadales</taxon>
        <taxon>Volvocaceae</taxon>
        <taxon>Volvox</taxon>
    </lineage>
</organism>
<gene>
    <name evidence="5" type="ORF">VOLCADRAFT_92754</name>
</gene>
<feature type="domain" description="3'-5' exonuclease" evidence="4">
    <location>
        <begin position="123"/>
        <end position="287"/>
    </location>
</feature>
<feature type="compositionally biased region" description="Low complexity" evidence="3">
    <location>
        <begin position="1"/>
        <end position="23"/>
    </location>
</feature>
<dbReference type="AlphaFoldDB" id="D8U0F8"/>
<keyword evidence="1" id="KW-0540">Nuclease</keyword>
<dbReference type="InterPro" id="IPR036397">
    <property type="entry name" value="RNaseH_sf"/>
</dbReference>
<dbReference type="Gene3D" id="3.30.420.10">
    <property type="entry name" value="Ribonuclease H-like superfamily/Ribonuclease H"/>
    <property type="match status" value="1"/>
</dbReference>
<dbReference type="InterPro" id="IPR012337">
    <property type="entry name" value="RNaseH-like_sf"/>
</dbReference>
<dbReference type="PANTHER" id="PTHR13620:SF104">
    <property type="entry name" value="EXONUCLEASE 3'-5' DOMAIN-CONTAINING PROTEIN 2"/>
    <property type="match status" value="1"/>
</dbReference>
<evidence type="ECO:0000313" key="5">
    <source>
        <dbReference type="EMBL" id="EFJ46938.1"/>
    </source>
</evidence>
<dbReference type="OrthoDB" id="446462at2759"/>
<keyword evidence="2" id="KW-0378">Hydrolase</keyword>
<evidence type="ECO:0000259" key="4">
    <source>
        <dbReference type="Pfam" id="PF01612"/>
    </source>
</evidence>
<evidence type="ECO:0000313" key="6">
    <source>
        <dbReference type="Proteomes" id="UP000001058"/>
    </source>
</evidence>
<dbReference type="PANTHER" id="PTHR13620">
    <property type="entry name" value="3-5 EXONUCLEASE"/>
    <property type="match status" value="1"/>
</dbReference>
<dbReference type="GO" id="GO:0003676">
    <property type="term" value="F:nucleic acid binding"/>
    <property type="evidence" value="ECO:0007669"/>
    <property type="project" value="InterPro"/>
</dbReference>
<keyword evidence="6" id="KW-1185">Reference proteome</keyword>
<dbReference type="Pfam" id="PF01612">
    <property type="entry name" value="DNA_pol_A_exo1"/>
    <property type="match status" value="1"/>
</dbReference>
<evidence type="ECO:0000256" key="2">
    <source>
        <dbReference type="ARBA" id="ARBA00022801"/>
    </source>
</evidence>
<evidence type="ECO:0000256" key="3">
    <source>
        <dbReference type="SAM" id="MobiDB-lite"/>
    </source>
</evidence>
<dbReference type="SUPFAM" id="SSF53098">
    <property type="entry name" value="Ribonuclease H-like"/>
    <property type="match status" value="1"/>
</dbReference>
<dbReference type="InParanoid" id="D8U0F8"/>
<dbReference type="KEGG" id="vcn:VOLCADRAFT_92754"/>
<dbReference type="GeneID" id="9628397"/>
<dbReference type="GO" id="GO:0008408">
    <property type="term" value="F:3'-5' exonuclease activity"/>
    <property type="evidence" value="ECO:0007669"/>
    <property type="project" value="InterPro"/>
</dbReference>
<dbReference type="GO" id="GO:0006139">
    <property type="term" value="P:nucleobase-containing compound metabolic process"/>
    <property type="evidence" value="ECO:0007669"/>
    <property type="project" value="InterPro"/>
</dbReference>
<dbReference type="EMBL" id="GL378348">
    <property type="protein sequence ID" value="EFJ46938.1"/>
    <property type="molecule type" value="Genomic_DNA"/>
</dbReference>
<name>D8U0F8_VOLCA</name>
<feature type="region of interest" description="Disordered" evidence="3">
    <location>
        <begin position="1"/>
        <end position="63"/>
    </location>
</feature>
<evidence type="ECO:0000256" key="1">
    <source>
        <dbReference type="ARBA" id="ARBA00022722"/>
    </source>
</evidence>
<proteinExistence type="predicted"/>
<dbReference type="RefSeq" id="XP_002952147.1">
    <property type="nucleotide sequence ID" value="XM_002952101.1"/>
</dbReference>
<dbReference type="InterPro" id="IPR002562">
    <property type="entry name" value="3'-5'_exonuclease_dom"/>
</dbReference>
<dbReference type="InterPro" id="IPR051132">
    <property type="entry name" value="3-5_Exonuclease_domain"/>
</dbReference>
<dbReference type="Proteomes" id="UP000001058">
    <property type="component" value="Unassembled WGS sequence"/>
</dbReference>
<dbReference type="GO" id="GO:0005737">
    <property type="term" value="C:cytoplasm"/>
    <property type="evidence" value="ECO:0007669"/>
    <property type="project" value="TreeGrafter"/>
</dbReference>